<keyword evidence="7 11" id="KW-0418">Kinase</keyword>
<dbReference type="NCBIfam" id="NF006830">
    <property type="entry name" value="PRK09355.1"/>
    <property type="match status" value="1"/>
</dbReference>
<dbReference type="GO" id="GO:0009229">
    <property type="term" value="P:thiamine diphosphate biosynthetic process"/>
    <property type="evidence" value="ECO:0007669"/>
    <property type="project" value="UniProtKB-UniRule"/>
</dbReference>
<sequence length="263" mass="29106">MINLDYIFDQMKENTHTIHAIVSPLASNDMANVLLSLNQAPFLAEYYKEVYEITKNSHTLLVNLGTINENKLISIREALKSAKENNVPIILDPVGASASKVRLETVNYYLENYPISVLKGNYSEIYSIYHNNLSTTGVDSKNINKEEIIKVCQKLSTMYNIIVVATGKEDIICDEKETLLLKNGSPLLPKVTGTGCILGGIIAASYSFKENLSAIALAISILNIAAELAIKDKGMASFKLSLLDQISLIDSKTIEERIIYEKL</sequence>
<dbReference type="Gene3D" id="3.40.1190.20">
    <property type="match status" value="1"/>
</dbReference>
<dbReference type="UniPathway" id="UPA00060">
    <property type="reaction ID" value="UER00139"/>
</dbReference>
<evidence type="ECO:0000256" key="1">
    <source>
        <dbReference type="ARBA" id="ARBA00001771"/>
    </source>
</evidence>
<keyword evidence="10 11" id="KW-0784">Thiamine biosynthesis</keyword>
<keyword evidence="5 11" id="KW-0479">Metal-binding</keyword>
<dbReference type="Pfam" id="PF02110">
    <property type="entry name" value="HK"/>
    <property type="match status" value="1"/>
</dbReference>
<comment type="similarity">
    <text evidence="11">Belongs to the Thz kinase family.</text>
</comment>
<feature type="binding site" evidence="11">
    <location>
        <position position="166"/>
    </location>
    <ligand>
        <name>ATP</name>
        <dbReference type="ChEBI" id="CHEBI:30616"/>
    </ligand>
</feature>
<gene>
    <name evidence="11" type="primary">thiM</name>
    <name evidence="12" type="ORF">CYJ34_02695</name>
</gene>
<dbReference type="RefSeq" id="WP_101539792.1">
    <property type="nucleotide sequence ID" value="NZ_PKGS01000001.1"/>
</dbReference>
<evidence type="ECO:0000256" key="11">
    <source>
        <dbReference type="HAMAP-Rule" id="MF_00228"/>
    </source>
</evidence>
<evidence type="ECO:0000256" key="10">
    <source>
        <dbReference type="ARBA" id="ARBA00022977"/>
    </source>
</evidence>
<keyword evidence="9 11" id="KW-0460">Magnesium</keyword>
<dbReference type="CDD" id="cd01170">
    <property type="entry name" value="THZ_kinase"/>
    <property type="match status" value="1"/>
</dbReference>
<dbReference type="AlphaFoldDB" id="A0A2I1MBX1"/>
<accession>A0A2I1MBX1</accession>
<evidence type="ECO:0000256" key="6">
    <source>
        <dbReference type="ARBA" id="ARBA00022741"/>
    </source>
</evidence>
<comment type="caution">
    <text evidence="11">Lacks conserved residue(s) required for the propagation of feature annotation.</text>
</comment>
<dbReference type="InterPro" id="IPR000417">
    <property type="entry name" value="Hyethyz_kinase"/>
</dbReference>
<evidence type="ECO:0000256" key="4">
    <source>
        <dbReference type="ARBA" id="ARBA00022679"/>
    </source>
</evidence>
<evidence type="ECO:0000256" key="5">
    <source>
        <dbReference type="ARBA" id="ARBA00022723"/>
    </source>
</evidence>
<keyword evidence="13" id="KW-1185">Reference proteome</keyword>
<evidence type="ECO:0000313" key="12">
    <source>
        <dbReference type="EMBL" id="PKZ17633.1"/>
    </source>
</evidence>
<evidence type="ECO:0000256" key="2">
    <source>
        <dbReference type="ARBA" id="ARBA00001946"/>
    </source>
</evidence>
<dbReference type="PIRSF" id="PIRSF000513">
    <property type="entry name" value="Thz_kinase"/>
    <property type="match status" value="1"/>
</dbReference>
<comment type="cofactor">
    <cofactor evidence="2 11">
        <name>Mg(2+)</name>
        <dbReference type="ChEBI" id="CHEBI:18420"/>
    </cofactor>
</comment>
<organism evidence="12 13">
    <name type="scientific">Anaerococcus octavius</name>
    <dbReference type="NCBI Taxonomy" id="54007"/>
    <lineage>
        <taxon>Bacteria</taxon>
        <taxon>Bacillati</taxon>
        <taxon>Bacillota</taxon>
        <taxon>Tissierellia</taxon>
        <taxon>Tissierellales</taxon>
        <taxon>Peptoniphilaceae</taxon>
        <taxon>Anaerococcus</taxon>
    </lineage>
</organism>
<dbReference type="GO" id="GO:0004417">
    <property type="term" value="F:hydroxyethylthiazole kinase activity"/>
    <property type="evidence" value="ECO:0007669"/>
    <property type="project" value="UniProtKB-UniRule"/>
</dbReference>
<comment type="caution">
    <text evidence="12">The sequence shown here is derived from an EMBL/GenBank/DDBJ whole genome shotgun (WGS) entry which is preliminary data.</text>
</comment>
<feature type="binding site" evidence="11">
    <location>
        <position position="119"/>
    </location>
    <ligand>
        <name>ATP</name>
        <dbReference type="ChEBI" id="CHEBI:30616"/>
    </ligand>
</feature>
<keyword evidence="6 11" id="KW-0547">Nucleotide-binding</keyword>
<feature type="binding site" evidence="11">
    <location>
        <position position="193"/>
    </location>
    <ligand>
        <name>substrate</name>
    </ligand>
</feature>
<dbReference type="EMBL" id="PKGS01000001">
    <property type="protein sequence ID" value="PKZ17633.1"/>
    <property type="molecule type" value="Genomic_DNA"/>
</dbReference>
<evidence type="ECO:0000313" key="13">
    <source>
        <dbReference type="Proteomes" id="UP000234335"/>
    </source>
</evidence>
<dbReference type="HAMAP" id="MF_00228">
    <property type="entry name" value="Thz_kinase"/>
    <property type="match status" value="1"/>
</dbReference>
<protein>
    <recommendedName>
        <fullName evidence="11">Hydroxyethylthiazole kinase</fullName>
        <ecNumber evidence="11">2.7.1.50</ecNumber>
    </recommendedName>
    <alternativeName>
        <fullName evidence="11">4-methyl-5-beta-hydroxyethylthiazole kinase</fullName>
        <shortName evidence="11">TH kinase</shortName>
        <shortName evidence="11">Thz kinase</shortName>
    </alternativeName>
</protein>
<keyword evidence="4 11" id="KW-0808">Transferase</keyword>
<reference evidence="12 13" key="1">
    <citation type="submission" date="2017-12" db="EMBL/GenBank/DDBJ databases">
        <title>Phylogenetic diversity of female urinary microbiome.</title>
        <authorList>
            <person name="Thomas-White K."/>
            <person name="Wolfe A.J."/>
        </authorList>
    </citation>
    <scope>NUCLEOTIDE SEQUENCE [LARGE SCALE GENOMIC DNA]</scope>
    <source>
        <strain evidence="12 13">UMB0119</strain>
    </source>
</reference>
<name>A0A2I1MBX1_9FIRM</name>
<comment type="catalytic activity">
    <reaction evidence="1 11">
        <text>5-(2-hydroxyethyl)-4-methylthiazole + ATP = 4-methyl-5-(2-phosphooxyethyl)-thiazole + ADP + H(+)</text>
        <dbReference type="Rhea" id="RHEA:24212"/>
        <dbReference type="ChEBI" id="CHEBI:15378"/>
        <dbReference type="ChEBI" id="CHEBI:17957"/>
        <dbReference type="ChEBI" id="CHEBI:30616"/>
        <dbReference type="ChEBI" id="CHEBI:58296"/>
        <dbReference type="ChEBI" id="CHEBI:456216"/>
        <dbReference type="EC" id="2.7.1.50"/>
    </reaction>
</comment>
<dbReference type="Proteomes" id="UP000234335">
    <property type="component" value="Unassembled WGS sequence"/>
</dbReference>
<evidence type="ECO:0000256" key="3">
    <source>
        <dbReference type="ARBA" id="ARBA00004868"/>
    </source>
</evidence>
<dbReference type="EC" id="2.7.1.50" evidence="11"/>
<dbReference type="GO" id="GO:0005524">
    <property type="term" value="F:ATP binding"/>
    <property type="evidence" value="ECO:0007669"/>
    <property type="project" value="UniProtKB-UniRule"/>
</dbReference>
<dbReference type="GO" id="GO:0110051">
    <property type="term" value="P:metabolite repair"/>
    <property type="evidence" value="ECO:0007669"/>
    <property type="project" value="TreeGrafter"/>
</dbReference>
<evidence type="ECO:0000256" key="9">
    <source>
        <dbReference type="ARBA" id="ARBA00022842"/>
    </source>
</evidence>
<comment type="pathway">
    <text evidence="3 11">Cofactor biosynthesis; thiamine diphosphate biosynthesis; 4-methyl-5-(2-phosphoethyl)-thiazole from 5-(2-hydroxyethyl)-4-methylthiazole: step 1/1.</text>
</comment>
<dbReference type="GO" id="GO:0000287">
    <property type="term" value="F:magnesium ion binding"/>
    <property type="evidence" value="ECO:0007669"/>
    <property type="project" value="UniProtKB-UniRule"/>
</dbReference>
<dbReference type="PRINTS" id="PR01099">
    <property type="entry name" value="HYETHTZKNASE"/>
</dbReference>
<evidence type="ECO:0000256" key="7">
    <source>
        <dbReference type="ARBA" id="ARBA00022777"/>
    </source>
</evidence>
<dbReference type="InterPro" id="IPR029056">
    <property type="entry name" value="Ribokinase-like"/>
</dbReference>
<dbReference type="GO" id="GO:0047453">
    <property type="term" value="F:ATP-dependent NAD(P)H-hydrate dehydratase activity"/>
    <property type="evidence" value="ECO:0007669"/>
    <property type="project" value="TreeGrafter"/>
</dbReference>
<dbReference type="SUPFAM" id="SSF53613">
    <property type="entry name" value="Ribokinase-like"/>
    <property type="match status" value="1"/>
</dbReference>
<dbReference type="PANTHER" id="PTHR12592:SF0">
    <property type="entry name" value="ATP-DEPENDENT (S)-NAD(P)H-HYDRATE DEHYDRATASE"/>
    <property type="match status" value="1"/>
</dbReference>
<proteinExistence type="inferred from homology"/>
<keyword evidence="8 11" id="KW-0067">ATP-binding</keyword>
<dbReference type="GO" id="GO:0009228">
    <property type="term" value="P:thiamine biosynthetic process"/>
    <property type="evidence" value="ECO:0007669"/>
    <property type="project" value="UniProtKB-KW"/>
</dbReference>
<evidence type="ECO:0000256" key="8">
    <source>
        <dbReference type="ARBA" id="ARBA00022840"/>
    </source>
</evidence>
<dbReference type="PANTHER" id="PTHR12592">
    <property type="entry name" value="ATP-DEPENDENT (S)-NAD(P)H-HYDRATE DEHYDRATASE FAMILY MEMBER"/>
    <property type="match status" value="1"/>
</dbReference>
<comment type="function">
    <text evidence="11">Catalyzes the phosphorylation of the hydroxyl group of 4-methyl-5-beta-hydroxyethylthiazole (THZ).</text>
</comment>